<protein>
    <submittedName>
        <fullName evidence="2">Uncharacterized protein</fullName>
    </submittedName>
</protein>
<reference evidence="2" key="1">
    <citation type="submission" date="2015-08" db="EMBL/GenBank/DDBJ databases">
        <authorList>
            <person name="Babu N.S."/>
            <person name="Beckwith C.J."/>
            <person name="Beseler K.G."/>
            <person name="Brison A."/>
            <person name="Carone J.V."/>
            <person name="Caskin T.P."/>
            <person name="Diamond M."/>
            <person name="Durham M.E."/>
            <person name="Foxe J.M."/>
            <person name="Go M."/>
            <person name="Henderson B.A."/>
            <person name="Jones I.B."/>
            <person name="McGettigan J.A."/>
            <person name="Micheletti S.J."/>
            <person name="Nasrallah M.E."/>
            <person name="Ortiz D."/>
            <person name="Piller C.R."/>
            <person name="Privatt S.R."/>
            <person name="Schneider S.L."/>
            <person name="Sharp S."/>
            <person name="Smith T.C."/>
            <person name="Stanton J.D."/>
            <person name="Ullery H.E."/>
            <person name="Wilson R.J."/>
            <person name="Serrano M.G."/>
            <person name="Buck G."/>
            <person name="Lee V."/>
            <person name="Wang Y."/>
            <person name="Carvalho R."/>
            <person name="Voegtly L."/>
            <person name="Shi R."/>
            <person name="Duckworth R."/>
            <person name="Johnson A."/>
            <person name="Loviza R."/>
            <person name="Walstead R."/>
            <person name="Shah Z."/>
            <person name="Kiflezghi M."/>
            <person name="Wade K."/>
            <person name="Ball S.L."/>
            <person name="Bradley K.W."/>
            <person name="Asai D.J."/>
            <person name="Bowman C.A."/>
            <person name="Russell D.A."/>
            <person name="Pope W.H."/>
            <person name="Jacobs-Sera D."/>
            <person name="Hendrix R.W."/>
            <person name="Hatfull G.F."/>
        </authorList>
    </citation>
    <scope>NUCLEOTIDE SEQUENCE</scope>
</reference>
<evidence type="ECO:0000313" key="2">
    <source>
        <dbReference type="EMBL" id="CUR56078.1"/>
    </source>
</evidence>
<evidence type="ECO:0000256" key="1">
    <source>
        <dbReference type="SAM" id="MobiDB-lite"/>
    </source>
</evidence>
<organism evidence="2">
    <name type="scientific">metagenome</name>
    <dbReference type="NCBI Taxonomy" id="256318"/>
    <lineage>
        <taxon>unclassified sequences</taxon>
        <taxon>metagenomes</taxon>
    </lineage>
</organism>
<dbReference type="EMBL" id="CZKB01000001">
    <property type="protein sequence ID" value="CUR56078.1"/>
    <property type="molecule type" value="Genomic_DNA"/>
</dbReference>
<proteinExistence type="predicted"/>
<dbReference type="AlphaFoldDB" id="A0A2P2C239"/>
<sequence length="62" mass="6830">MRDSWFMSDAPGLGRGAGGWGRMMRLWPDARPVNGRAAIPLDRSFRGGNTVPSRAMVDSPRQ</sequence>
<accession>A0A2P2C239</accession>
<gene>
    <name evidence="2" type="ORF">NOCA110111</name>
</gene>
<feature type="region of interest" description="Disordered" evidence="1">
    <location>
        <begin position="41"/>
        <end position="62"/>
    </location>
</feature>
<name>A0A2P2C239_9ZZZZ</name>